<feature type="region of interest" description="Disordered" evidence="1">
    <location>
        <begin position="345"/>
        <end position="378"/>
    </location>
</feature>
<reference evidence="3" key="1">
    <citation type="submission" date="2020-05" db="EMBL/GenBank/DDBJ databases">
        <title>Mycena genomes resolve the evolution of fungal bioluminescence.</title>
        <authorList>
            <person name="Tsai I.J."/>
        </authorList>
    </citation>
    <scope>NUCLEOTIDE SEQUENCE</scope>
    <source>
        <strain evidence="3">171206Taipei</strain>
    </source>
</reference>
<proteinExistence type="predicted"/>
<feature type="transmembrane region" description="Helical" evidence="2">
    <location>
        <begin position="268"/>
        <end position="288"/>
    </location>
</feature>
<dbReference type="GeneID" id="59340301"/>
<evidence type="ECO:0000313" key="3">
    <source>
        <dbReference type="EMBL" id="KAF7315672.1"/>
    </source>
</evidence>
<feature type="transmembrane region" description="Helical" evidence="2">
    <location>
        <begin position="140"/>
        <end position="163"/>
    </location>
</feature>
<sequence>MVQSLTSKLDRAGEATIYFSVGVLLQTLFFGVYTLLIFLSTRMLLERKLNTRVNRVMFGLTVFMYLMTAGYWVYSVADVVDRIQGLTSLGKNPSKIQPAHTLVTMWSPLFNSFMLLNYVISDGVVVWRAWIICLRSHRKYLWITVFFLVATSVQVLLIISFRIAGTAISPIDNIPTNIGIGRGIDILQVLTTFTSLSSNLAATAVVSATAWGHWKSIRSALSSTKTNSTRTNRILLLVVESGVLYCISALINLVATVVRLPHGTLGDIYTPVNVQIAGAYPSIVLLLVSTERSLNDSTFGGDSSSTGVFSSTAPSRPIYFAAPGSRSLATNNAVTPHVVNFATDSRPDSMVSDMSTEDEKAKYPRPLPRPPHAVDSMV</sequence>
<feature type="transmembrane region" description="Helical" evidence="2">
    <location>
        <begin position="115"/>
        <end position="133"/>
    </location>
</feature>
<keyword evidence="2" id="KW-1133">Transmembrane helix</keyword>
<organism evidence="3 4">
    <name type="scientific">Mycena indigotica</name>
    <dbReference type="NCBI Taxonomy" id="2126181"/>
    <lineage>
        <taxon>Eukaryota</taxon>
        <taxon>Fungi</taxon>
        <taxon>Dikarya</taxon>
        <taxon>Basidiomycota</taxon>
        <taxon>Agaricomycotina</taxon>
        <taxon>Agaricomycetes</taxon>
        <taxon>Agaricomycetidae</taxon>
        <taxon>Agaricales</taxon>
        <taxon>Marasmiineae</taxon>
        <taxon>Mycenaceae</taxon>
        <taxon>Mycena</taxon>
    </lineage>
</organism>
<gene>
    <name evidence="3" type="ORF">MIND_00082800</name>
</gene>
<protein>
    <submittedName>
        <fullName evidence="3">Uncharacterized protein</fullName>
    </submittedName>
</protein>
<dbReference type="RefSeq" id="XP_037225695.1">
    <property type="nucleotide sequence ID" value="XM_037357785.1"/>
</dbReference>
<keyword evidence="2" id="KW-0472">Membrane</keyword>
<dbReference type="OrthoDB" id="3259206at2759"/>
<accession>A0A8H6TFC4</accession>
<name>A0A8H6TFC4_9AGAR</name>
<dbReference type="AlphaFoldDB" id="A0A8H6TFC4"/>
<comment type="caution">
    <text evidence="3">The sequence shown here is derived from an EMBL/GenBank/DDBJ whole genome shotgun (WGS) entry which is preliminary data.</text>
</comment>
<evidence type="ECO:0000313" key="4">
    <source>
        <dbReference type="Proteomes" id="UP000636479"/>
    </source>
</evidence>
<evidence type="ECO:0000256" key="2">
    <source>
        <dbReference type="SAM" id="Phobius"/>
    </source>
</evidence>
<dbReference type="EMBL" id="JACAZF010000001">
    <property type="protein sequence ID" value="KAF7315672.1"/>
    <property type="molecule type" value="Genomic_DNA"/>
</dbReference>
<keyword evidence="4" id="KW-1185">Reference proteome</keyword>
<feature type="transmembrane region" description="Helical" evidence="2">
    <location>
        <begin position="234"/>
        <end position="256"/>
    </location>
</feature>
<feature type="transmembrane region" description="Helical" evidence="2">
    <location>
        <begin position="17"/>
        <end position="41"/>
    </location>
</feature>
<feature type="transmembrane region" description="Helical" evidence="2">
    <location>
        <begin position="196"/>
        <end position="214"/>
    </location>
</feature>
<feature type="transmembrane region" description="Helical" evidence="2">
    <location>
        <begin position="53"/>
        <end position="74"/>
    </location>
</feature>
<dbReference type="Proteomes" id="UP000636479">
    <property type="component" value="Unassembled WGS sequence"/>
</dbReference>
<evidence type="ECO:0000256" key="1">
    <source>
        <dbReference type="SAM" id="MobiDB-lite"/>
    </source>
</evidence>
<keyword evidence="2" id="KW-0812">Transmembrane</keyword>